<keyword evidence="4" id="KW-1185">Reference proteome</keyword>
<keyword evidence="1" id="KW-0732">Signal</keyword>
<feature type="domain" description="VWFA" evidence="2">
    <location>
        <begin position="248"/>
        <end position="328"/>
    </location>
</feature>
<dbReference type="PROSITE" id="PS50234">
    <property type="entry name" value="VWFA"/>
    <property type="match status" value="2"/>
</dbReference>
<sequence>MRAVIALVSLYSLVTASKLCLQAPCIPQAIDADFTFIIDASSADSGNDFFKLKQWLLDFISQLTLTDADTQVAIYTYAATAKSYGSLSASNNRTVLINSINSIVQEYTSSKDLYQVLTKEESEVVASTGFRSGYKHIMVVISADAWTGTNVIGSPLLKQVQKKYDMVLAVGFGAKSVQNQATVLNQLTGDPSHVFYAFSSDQLQFVSQWLYINGCPNVGMPTTIATPSPPVPTQNPAIPCQLSGLNYDVYLVVDTSAAMSASDFSQLKQALIGFTNPFPFGDGKTQFALVSTAIDSELYGTNFHNGQDRETLVNTLSTLSQDASQGQTLKLWDTDPIQYMKQLSQTYGVKAVAVQWTSGADLSSLTSFAGGSSCTNAANNRANMVTWLQTKMCRFVSGALHNKRKLTRMFQSVVLSVK</sequence>
<dbReference type="InterPro" id="IPR002035">
    <property type="entry name" value="VWF_A"/>
</dbReference>
<evidence type="ECO:0000259" key="2">
    <source>
        <dbReference type="PROSITE" id="PS50234"/>
    </source>
</evidence>
<comment type="caution">
    <text evidence="3">The sequence shown here is derived from an EMBL/GenBank/DDBJ whole genome shotgun (WGS) entry which is preliminary data.</text>
</comment>
<feature type="signal peptide" evidence="1">
    <location>
        <begin position="1"/>
        <end position="16"/>
    </location>
</feature>
<dbReference type="Proteomes" id="UP001176961">
    <property type="component" value="Unassembled WGS sequence"/>
</dbReference>
<proteinExistence type="predicted"/>
<dbReference type="AlphaFoldDB" id="A0AA36M5K1"/>
<feature type="domain" description="VWFA" evidence="2">
    <location>
        <begin position="33"/>
        <end position="210"/>
    </location>
</feature>
<dbReference type="SMART" id="SM00327">
    <property type="entry name" value="VWA"/>
    <property type="match status" value="1"/>
</dbReference>
<gene>
    <name evidence="3" type="ORF">CYNAS_LOCUS10759</name>
</gene>
<dbReference type="CDD" id="cd00198">
    <property type="entry name" value="vWFA"/>
    <property type="match status" value="1"/>
</dbReference>
<dbReference type="EMBL" id="CATQJL010000223">
    <property type="protein sequence ID" value="CAJ0598776.1"/>
    <property type="molecule type" value="Genomic_DNA"/>
</dbReference>
<dbReference type="InterPro" id="IPR050525">
    <property type="entry name" value="ECM_Assembly_Org"/>
</dbReference>
<dbReference type="SUPFAM" id="SSF53300">
    <property type="entry name" value="vWA-like"/>
    <property type="match status" value="2"/>
</dbReference>
<protein>
    <recommendedName>
        <fullName evidence="2">VWFA domain-containing protein</fullName>
    </recommendedName>
</protein>
<dbReference type="InterPro" id="IPR036465">
    <property type="entry name" value="vWFA_dom_sf"/>
</dbReference>
<name>A0AA36M5K1_CYLNA</name>
<evidence type="ECO:0000313" key="3">
    <source>
        <dbReference type="EMBL" id="CAJ0598776.1"/>
    </source>
</evidence>
<dbReference type="Pfam" id="PF00092">
    <property type="entry name" value="VWA"/>
    <property type="match status" value="2"/>
</dbReference>
<feature type="chain" id="PRO_5041412974" description="VWFA domain-containing protein" evidence="1">
    <location>
        <begin position="17"/>
        <end position="418"/>
    </location>
</feature>
<accession>A0AA36M5K1</accession>
<dbReference type="PANTHER" id="PTHR24020:SF20">
    <property type="entry name" value="PH DOMAIN-CONTAINING PROTEIN"/>
    <property type="match status" value="1"/>
</dbReference>
<dbReference type="PANTHER" id="PTHR24020">
    <property type="entry name" value="COLLAGEN ALPHA"/>
    <property type="match status" value="1"/>
</dbReference>
<evidence type="ECO:0000256" key="1">
    <source>
        <dbReference type="SAM" id="SignalP"/>
    </source>
</evidence>
<organism evidence="3 4">
    <name type="scientific">Cylicocyclus nassatus</name>
    <name type="common">Nematode worm</name>
    <dbReference type="NCBI Taxonomy" id="53992"/>
    <lineage>
        <taxon>Eukaryota</taxon>
        <taxon>Metazoa</taxon>
        <taxon>Ecdysozoa</taxon>
        <taxon>Nematoda</taxon>
        <taxon>Chromadorea</taxon>
        <taxon>Rhabditida</taxon>
        <taxon>Rhabditina</taxon>
        <taxon>Rhabditomorpha</taxon>
        <taxon>Strongyloidea</taxon>
        <taxon>Strongylidae</taxon>
        <taxon>Cylicocyclus</taxon>
    </lineage>
</organism>
<dbReference type="Gene3D" id="3.40.50.410">
    <property type="entry name" value="von Willebrand factor, type A domain"/>
    <property type="match status" value="2"/>
</dbReference>
<evidence type="ECO:0000313" key="4">
    <source>
        <dbReference type="Proteomes" id="UP001176961"/>
    </source>
</evidence>
<reference evidence="3" key="1">
    <citation type="submission" date="2023-07" db="EMBL/GenBank/DDBJ databases">
        <authorList>
            <consortium name="CYATHOMIX"/>
        </authorList>
    </citation>
    <scope>NUCLEOTIDE SEQUENCE</scope>
    <source>
        <strain evidence="3">N/A</strain>
    </source>
</reference>